<comment type="PTM">
    <text evidence="6">Binds 1 heme c group covalently per subunit.</text>
</comment>
<dbReference type="PROSITE" id="PS51257">
    <property type="entry name" value="PROKAR_LIPOPROTEIN"/>
    <property type="match status" value="1"/>
</dbReference>
<dbReference type="Gene3D" id="1.10.760.10">
    <property type="entry name" value="Cytochrome c-like domain"/>
    <property type="match status" value="1"/>
</dbReference>
<protein>
    <submittedName>
        <fullName evidence="9">Cytochrome c</fullName>
    </submittedName>
</protein>
<dbReference type="OrthoDB" id="9814063at2"/>
<keyword evidence="4" id="KW-0249">Electron transport</keyword>
<gene>
    <name evidence="9" type="ORF">SAMN04489724_4612</name>
</gene>
<keyword evidence="5 6" id="KW-0408">Iron</keyword>
<evidence type="ECO:0000259" key="8">
    <source>
        <dbReference type="PROSITE" id="PS51007"/>
    </source>
</evidence>
<keyword evidence="7" id="KW-0732">Signal</keyword>
<sequence>MKITKPINLALVALAGFTFACGGGEKTSETTSTADVETPAAAPEVEMSLEEKYQDDPIYIKGLAKLKTSDCTSCHMVERKIVGPSYADVAAKYENTEENIDMLAKKVIEGGVGVWGEIPMPAHPALSIEDARDMVAYVLLLKK</sequence>
<dbReference type="AlphaFoldDB" id="A0A1I7E011"/>
<feature type="binding site" description="covalent" evidence="6">
    <location>
        <position position="120"/>
    </location>
    <ligand>
        <name>heme c</name>
        <dbReference type="ChEBI" id="CHEBI:61717"/>
    </ligand>
</feature>
<dbReference type="GO" id="GO:0005506">
    <property type="term" value="F:iron ion binding"/>
    <property type="evidence" value="ECO:0007669"/>
    <property type="project" value="InterPro"/>
</dbReference>
<dbReference type="InterPro" id="IPR036909">
    <property type="entry name" value="Cyt_c-like_dom_sf"/>
</dbReference>
<dbReference type="GO" id="GO:0020037">
    <property type="term" value="F:heme binding"/>
    <property type="evidence" value="ECO:0007669"/>
    <property type="project" value="InterPro"/>
</dbReference>
<evidence type="ECO:0000256" key="5">
    <source>
        <dbReference type="ARBA" id="ARBA00023004"/>
    </source>
</evidence>
<evidence type="ECO:0000313" key="9">
    <source>
        <dbReference type="EMBL" id="SFU17279.1"/>
    </source>
</evidence>
<name>A0A1I7E011_9BACT</name>
<dbReference type="GO" id="GO:0009055">
    <property type="term" value="F:electron transfer activity"/>
    <property type="evidence" value="ECO:0007669"/>
    <property type="project" value="InterPro"/>
</dbReference>
<feature type="domain" description="Cytochrome c" evidence="8">
    <location>
        <begin position="57"/>
        <end position="142"/>
    </location>
</feature>
<dbReference type="Proteomes" id="UP000199673">
    <property type="component" value="Unassembled WGS sequence"/>
</dbReference>
<dbReference type="SUPFAM" id="SSF46626">
    <property type="entry name" value="Cytochrome c"/>
    <property type="match status" value="1"/>
</dbReference>
<evidence type="ECO:0000256" key="4">
    <source>
        <dbReference type="ARBA" id="ARBA00022982"/>
    </source>
</evidence>
<dbReference type="EMBL" id="FPBF01000009">
    <property type="protein sequence ID" value="SFU17279.1"/>
    <property type="molecule type" value="Genomic_DNA"/>
</dbReference>
<evidence type="ECO:0000256" key="2">
    <source>
        <dbReference type="ARBA" id="ARBA00022617"/>
    </source>
</evidence>
<feature type="binding site" description="covalent" evidence="6">
    <location>
        <position position="71"/>
    </location>
    <ligand>
        <name>heme c</name>
        <dbReference type="ChEBI" id="CHEBI:61717"/>
    </ligand>
</feature>
<feature type="signal peptide" evidence="7">
    <location>
        <begin position="1"/>
        <end position="20"/>
    </location>
</feature>
<keyword evidence="2 6" id="KW-0349">Heme</keyword>
<dbReference type="RefSeq" id="WP_091697661.1">
    <property type="nucleotide sequence ID" value="NZ_FPBF01000009.1"/>
</dbReference>
<accession>A0A1I7E011</accession>
<evidence type="ECO:0000256" key="6">
    <source>
        <dbReference type="PIRSR" id="PIRSR602324-1"/>
    </source>
</evidence>
<proteinExistence type="predicted"/>
<dbReference type="STRING" id="305507.SAMN04489724_4612"/>
<dbReference type="Pfam" id="PF00034">
    <property type="entry name" value="Cytochrom_C"/>
    <property type="match status" value="1"/>
</dbReference>
<evidence type="ECO:0000256" key="3">
    <source>
        <dbReference type="ARBA" id="ARBA00022723"/>
    </source>
</evidence>
<evidence type="ECO:0000256" key="1">
    <source>
        <dbReference type="ARBA" id="ARBA00022448"/>
    </source>
</evidence>
<dbReference type="PRINTS" id="PR00606">
    <property type="entry name" value="CYTCHROMECID"/>
</dbReference>
<organism evidence="9 10">
    <name type="scientific">Algoriphagus locisalis</name>
    <dbReference type="NCBI Taxonomy" id="305507"/>
    <lineage>
        <taxon>Bacteria</taxon>
        <taxon>Pseudomonadati</taxon>
        <taxon>Bacteroidota</taxon>
        <taxon>Cytophagia</taxon>
        <taxon>Cytophagales</taxon>
        <taxon>Cyclobacteriaceae</taxon>
        <taxon>Algoriphagus</taxon>
    </lineage>
</organism>
<feature type="chain" id="PRO_5011762917" evidence="7">
    <location>
        <begin position="21"/>
        <end position="143"/>
    </location>
</feature>
<keyword evidence="10" id="KW-1185">Reference proteome</keyword>
<keyword evidence="3 6" id="KW-0479">Metal-binding</keyword>
<dbReference type="PROSITE" id="PS51007">
    <property type="entry name" value="CYTC"/>
    <property type="match status" value="1"/>
</dbReference>
<dbReference type="InterPro" id="IPR002324">
    <property type="entry name" value="Cyt_c_ID"/>
</dbReference>
<reference evidence="10" key="1">
    <citation type="submission" date="2016-10" db="EMBL/GenBank/DDBJ databases">
        <authorList>
            <person name="Varghese N."/>
            <person name="Submissions S."/>
        </authorList>
    </citation>
    <scope>NUCLEOTIDE SEQUENCE [LARGE SCALE GENOMIC DNA]</scope>
    <source>
        <strain evidence="10">DSM 23445</strain>
    </source>
</reference>
<keyword evidence="1" id="KW-0813">Transport</keyword>
<feature type="binding site" description="covalent" evidence="6">
    <location>
        <position position="75"/>
    </location>
    <ligand>
        <name>heme c</name>
        <dbReference type="ChEBI" id="CHEBI:61717"/>
    </ligand>
</feature>
<evidence type="ECO:0000313" key="10">
    <source>
        <dbReference type="Proteomes" id="UP000199673"/>
    </source>
</evidence>
<evidence type="ECO:0000256" key="7">
    <source>
        <dbReference type="SAM" id="SignalP"/>
    </source>
</evidence>
<dbReference type="InterPro" id="IPR009056">
    <property type="entry name" value="Cyt_c-like_dom"/>
</dbReference>